<feature type="compositionally biased region" description="Polar residues" evidence="1">
    <location>
        <begin position="36"/>
        <end position="48"/>
    </location>
</feature>
<comment type="caution">
    <text evidence="2">The sequence shown here is derived from an EMBL/GenBank/DDBJ whole genome shotgun (WGS) entry which is preliminary data.</text>
</comment>
<dbReference type="AlphaFoldDB" id="A0AAE0IR28"/>
<evidence type="ECO:0000256" key="1">
    <source>
        <dbReference type="SAM" id="MobiDB-lite"/>
    </source>
</evidence>
<name>A0AAE0IR28_9PEZI</name>
<gene>
    <name evidence="2" type="ORF">B0H66DRAFT_526782</name>
</gene>
<organism evidence="2 3">
    <name type="scientific">Apodospora peruviana</name>
    <dbReference type="NCBI Taxonomy" id="516989"/>
    <lineage>
        <taxon>Eukaryota</taxon>
        <taxon>Fungi</taxon>
        <taxon>Dikarya</taxon>
        <taxon>Ascomycota</taxon>
        <taxon>Pezizomycotina</taxon>
        <taxon>Sordariomycetes</taxon>
        <taxon>Sordariomycetidae</taxon>
        <taxon>Sordariales</taxon>
        <taxon>Lasiosphaeriaceae</taxon>
        <taxon>Apodospora</taxon>
    </lineage>
</organism>
<sequence>MANNAPGDDTAGPSDAFGDNTAGPSIAVAFGDDTAGPSTAVTPGQDQTARQRKNARKRAKKLAMKNNAPSDDTAGLLNAFSDNTAGPSTVVAFGNDTAGPSAAVASGDDTAGPSTAVAPGRGKTAQQRTSARKRAKKLAMENNGASDGTGGPGQSSPTGLPNQLAGDPSPYNHQPPSNIDHRNDRPPPYLGPQNQPTGSFGQRLQNIDQTKESNKPRSCEPLRPLCHSSRLFFPCVSSHRPVTS</sequence>
<feature type="compositionally biased region" description="Polar residues" evidence="1">
    <location>
        <begin position="192"/>
        <end position="208"/>
    </location>
</feature>
<evidence type="ECO:0000313" key="3">
    <source>
        <dbReference type="Proteomes" id="UP001283341"/>
    </source>
</evidence>
<dbReference type="EMBL" id="JAUEDM010000001">
    <property type="protein sequence ID" value="KAK3329397.1"/>
    <property type="molecule type" value="Genomic_DNA"/>
</dbReference>
<feature type="region of interest" description="Disordered" evidence="1">
    <location>
        <begin position="1"/>
        <end position="224"/>
    </location>
</feature>
<feature type="compositionally biased region" description="Basic and acidic residues" evidence="1">
    <location>
        <begin position="209"/>
        <end position="220"/>
    </location>
</feature>
<reference evidence="2" key="1">
    <citation type="journal article" date="2023" name="Mol. Phylogenet. Evol.">
        <title>Genome-scale phylogeny and comparative genomics of the fungal order Sordariales.</title>
        <authorList>
            <person name="Hensen N."/>
            <person name="Bonometti L."/>
            <person name="Westerberg I."/>
            <person name="Brannstrom I.O."/>
            <person name="Guillou S."/>
            <person name="Cros-Aarteil S."/>
            <person name="Calhoun S."/>
            <person name="Haridas S."/>
            <person name="Kuo A."/>
            <person name="Mondo S."/>
            <person name="Pangilinan J."/>
            <person name="Riley R."/>
            <person name="LaButti K."/>
            <person name="Andreopoulos B."/>
            <person name="Lipzen A."/>
            <person name="Chen C."/>
            <person name="Yan M."/>
            <person name="Daum C."/>
            <person name="Ng V."/>
            <person name="Clum A."/>
            <person name="Steindorff A."/>
            <person name="Ohm R.A."/>
            <person name="Martin F."/>
            <person name="Silar P."/>
            <person name="Natvig D.O."/>
            <person name="Lalanne C."/>
            <person name="Gautier V."/>
            <person name="Ament-Velasquez S.L."/>
            <person name="Kruys A."/>
            <person name="Hutchinson M.I."/>
            <person name="Powell A.J."/>
            <person name="Barry K."/>
            <person name="Miller A.N."/>
            <person name="Grigoriev I.V."/>
            <person name="Debuchy R."/>
            <person name="Gladieux P."/>
            <person name="Hiltunen Thoren M."/>
            <person name="Johannesson H."/>
        </authorList>
    </citation>
    <scope>NUCLEOTIDE SEQUENCE</scope>
    <source>
        <strain evidence="2">CBS 118394</strain>
    </source>
</reference>
<feature type="compositionally biased region" description="Basic residues" evidence="1">
    <location>
        <begin position="50"/>
        <end position="63"/>
    </location>
</feature>
<evidence type="ECO:0000313" key="2">
    <source>
        <dbReference type="EMBL" id="KAK3329397.1"/>
    </source>
</evidence>
<reference evidence="2" key="2">
    <citation type="submission" date="2023-06" db="EMBL/GenBank/DDBJ databases">
        <authorList>
            <consortium name="Lawrence Berkeley National Laboratory"/>
            <person name="Haridas S."/>
            <person name="Hensen N."/>
            <person name="Bonometti L."/>
            <person name="Westerberg I."/>
            <person name="Brannstrom I.O."/>
            <person name="Guillou S."/>
            <person name="Cros-Aarteil S."/>
            <person name="Calhoun S."/>
            <person name="Kuo A."/>
            <person name="Mondo S."/>
            <person name="Pangilinan J."/>
            <person name="Riley R."/>
            <person name="Labutti K."/>
            <person name="Andreopoulos B."/>
            <person name="Lipzen A."/>
            <person name="Chen C."/>
            <person name="Yanf M."/>
            <person name="Daum C."/>
            <person name="Ng V."/>
            <person name="Clum A."/>
            <person name="Steindorff A."/>
            <person name="Ohm R."/>
            <person name="Martin F."/>
            <person name="Silar P."/>
            <person name="Natvig D."/>
            <person name="Lalanne C."/>
            <person name="Gautier V."/>
            <person name="Ament-Velasquez S.L."/>
            <person name="Kruys A."/>
            <person name="Hutchinson M.I."/>
            <person name="Powell A.J."/>
            <person name="Barry K."/>
            <person name="Miller A.N."/>
            <person name="Grigoriev I.V."/>
            <person name="Debuchy R."/>
            <person name="Gladieux P."/>
            <person name="Thoren M.H."/>
            <person name="Johannesson H."/>
        </authorList>
    </citation>
    <scope>NUCLEOTIDE SEQUENCE</scope>
    <source>
        <strain evidence="2">CBS 118394</strain>
    </source>
</reference>
<protein>
    <submittedName>
        <fullName evidence="2">Uncharacterized protein</fullName>
    </submittedName>
</protein>
<keyword evidence="3" id="KW-1185">Reference proteome</keyword>
<proteinExistence type="predicted"/>
<dbReference type="Proteomes" id="UP001283341">
    <property type="component" value="Unassembled WGS sequence"/>
</dbReference>
<accession>A0AAE0IR28</accession>